<reference evidence="1" key="2">
    <citation type="journal article" date="2021" name="Microbiome">
        <title>Successional dynamics and alternative stable states in a saline activated sludge microbial community over 9 years.</title>
        <authorList>
            <person name="Wang Y."/>
            <person name="Ye J."/>
            <person name="Ju F."/>
            <person name="Liu L."/>
            <person name="Boyd J.A."/>
            <person name="Deng Y."/>
            <person name="Parks D.H."/>
            <person name="Jiang X."/>
            <person name="Yin X."/>
            <person name="Woodcroft B.J."/>
            <person name="Tyson G.W."/>
            <person name="Hugenholtz P."/>
            <person name="Polz M.F."/>
            <person name="Zhang T."/>
        </authorList>
    </citation>
    <scope>NUCLEOTIDE SEQUENCE</scope>
    <source>
        <strain evidence="1">HKST-UBA10</strain>
    </source>
</reference>
<dbReference type="AlphaFoldDB" id="A0A955L3A3"/>
<organism evidence="1 2">
    <name type="scientific">Candidatus Dojkabacteria bacterium</name>
    <dbReference type="NCBI Taxonomy" id="2099670"/>
    <lineage>
        <taxon>Bacteria</taxon>
        <taxon>Candidatus Dojkabacteria</taxon>
    </lineage>
</organism>
<evidence type="ECO:0000313" key="2">
    <source>
        <dbReference type="Proteomes" id="UP000782843"/>
    </source>
</evidence>
<dbReference type="Proteomes" id="UP000782843">
    <property type="component" value="Unassembled WGS sequence"/>
</dbReference>
<protein>
    <submittedName>
        <fullName evidence="1">Uncharacterized protein</fullName>
    </submittedName>
</protein>
<name>A0A955L3A3_9BACT</name>
<reference evidence="1" key="1">
    <citation type="submission" date="2020-04" db="EMBL/GenBank/DDBJ databases">
        <authorList>
            <person name="Zhang T."/>
        </authorList>
    </citation>
    <scope>NUCLEOTIDE SEQUENCE</scope>
    <source>
        <strain evidence="1">HKST-UBA10</strain>
    </source>
</reference>
<sequence length="158" mass="18050">MDLDQIIRNQQKQTRNQIEVYKGIEGYTLPLIKRIIVGKSPIRQIINGQLVADYHKNTDPLINEFISKRVENGISMKNLIRQEDKDLSIEISNPETLKQTRLLPKGFLVNGIIATFGDYTAITSLDKKKTVGIIVNDSTITEMFNSIFESLWENGERV</sequence>
<accession>A0A955L3A3</accession>
<comment type="caution">
    <text evidence="1">The sequence shown here is derived from an EMBL/GenBank/DDBJ whole genome shotgun (WGS) entry which is preliminary data.</text>
</comment>
<gene>
    <name evidence="1" type="ORF">KC660_01940</name>
</gene>
<proteinExistence type="predicted"/>
<dbReference type="EMBL" id="JAGQLG010000071">
    <property type="protein sequence ID" value="MCA9382147.1"/>
    <property type="molecule type" value="Genomic_DNA"/>
</dbReference>
<evidence type="ECO:0000313" key="1">
    <source>
        <dbReference type="EMBL" id="MCA9382147.1"/>
    </source>
</evidence>